<dbReference type="InterPro" id="IPR008254">
    <property type="entry name" value="Flavodoxin/NO_synth"/>
</dbReference>
<dbReference type="InterPro" id="IPR001226">
    <property type="entry name" value="Flavodoxin_CS"/>
</dbReference>
<dbReference type="InterPro" id="IPR010086">
    <property type="entry name" value="Flavodoxin_lc"/>
</dbReference>
<evidence type="ECO:0000313" key="9">
    <source>
        <dbReference type="EMBL" id="MBK1630447.1"/>
    </source>
</evidence>
<name>A0ABS1CF59_9GAMM</name>
<proteinExistence type="inferred from homology"/>
<dbReference type="InterPro" id="IPR029039">
    <property type="entry name" value="Flavoprotein-like_sf"/>
</dbReference>
<dbReference type="EMBL" id="NRRV01000012">
    <property type="protein sequence ID" value="MBK1630447.1"/>
    <property type="molecule type" value="Genomic_DNA"/>
</dbReference>
<evidence type="ECO:0000256" key="7">
    <source>
        <dbReference type="PIRNR" id="PIRNR038996"/>
    </source>
</evidence>
<feature type="domain" description="Flavodoxin-like" evidence="8">
    <location>
        <begin position="4"/>
        <end position="166"/>
    </location>
</feature>
<keyword evidence="10" id="KW-1185">Reference proteome</keyword>
<dbReference type="PROSITE" id="PS00201">
    <property type="entry name" value="FLAVODOXIN"/>
    <property type="match status" value="1"/>
</dbReference>
<dbReference type="PIRSF" id="PIRSF038996">
    <property type="entry name" value="FldA"/>
    <property type="match status" value="1"/>
</dbReference>
<comment type="caution">
    <text evidence="9">The sequence shown here is derived from an EMBL/GenBank/DDBJ whole genome shotgun (WGS) entry which is preliminary data.</text>
</comment>
<keyword evidence="4 7" id="KW-0285">Flavoprotein</keyword>
<evidence type="ECO:0000256" key="2">
    <source>
        <dbReference type="ARBA" id="ARBA00005267"/>
    </source>
</evidence>
<dbReference type="SUPFAM" id="SSF52218">
    <property type="entry name" value="Flavoproteins"/>
    <property type="match status" value="1"/>
</dbReference>
<dbReference type="PANTHER" id="PTHR42809:SF1">
    <property type="entry name" value="FLAVODOXIN 1"/>
    <property type="match status" value="1"/>
</dbReference>
<dbReference type="Gene3D" id="3.40.50.360">
    <property type="match status" value="1"/>
</dbReference>
<comment type="cofactor">
    <cofactor evidence="1 7">
        <name>FMN</name>
        <dbReference type="ChEBI" id="CHEBI:58210"/>
    </cofactor>
</comment>
<dbReference type="InterPro" id="IPR050619">
    <property type="entry name" value="Flavodoxin"/>
</dbReference>
<organism evidence="9 10">
    <name type="scientific">Thiohalocapsa halophila</name>
    <dbReference type="NCBI Taxonomy" id="69359"/>
    <lineage>
        <taxon>Bacteria</taxon>
        <taxon>Pseudomonadati</taxon>
        <taxon>Pseudomonadota</taxon>
        <taxon>Gammaproteobacteria</taxon>
        <taxon>Chromatiales</taxon>
        <taxon>Chromatiaceae</taxon>
        <taxon>Thiohalocapsa</taxon>
    </lineage>
</organism>
<sequence>MPPIGIFFASETGSTAELARELQAHYLPEGAAEVHNLDDVDAARMNGYDALVFATSTTNCGGLPAPLEAFVPELDTVDFNGKVVALVGLGDQAGYPDAFADALGLLYEDLRARGAQIVGFWPTSGYAYDYSRADLGDGAFCGLVLDQATQAEQTPRRLAAWIESVRADLLAGGSAGAPKTPGHMV</sequence>
<dbReference type="Pfam" id="PF00258">
    <property type="entry name" value="Flavodoxin_1"/>
    <property type="match status" value="1"/>
</dbReference>
<dbReference type="NCBIfam" id="TIGR01752">
    <property type="entry name" value="flav_long"/>
    <property type="match status" value="1"/>
</dbReference>
<protein>
    <recommendedName>
        <fullName evidence="7">Flavodoxin</fullName>
    </recommendedName>
</protein>
<evidence type="ECO:0000256" key="5">
    <source>
        <dbReference type="ARBA" id="ARBA00022643"/>
    </source>
</evidence>
<dbReference type="PROSITE" id="PS50902">
    <property type="entry name" value="FLAVODOXIN_LIKE"/>
    <property type="match status" value="1"/>
</dbReference>
<keyword evidence="5 7" id="KW-0288">FMN</keyword>
<dbReference type="RefSeq" id="WP_200235311.1">
    <property type="nucleotide sequence ID" value="NZ_NRRV01000012.1"/>
</dbReference>
<dbReference type="Proteomes" id="UP000748752">
    <property type="component" value="Unassembled WGS sequence"/>
</dbReference>
<evidence type="ECO:0000256" key="3">
    <source>
        <dbReference type="ARBA" id="ARBA00022448"/>
    </source>
</evidence>
<keyword evidence="6 7" id="KW-0249">Electron transport</keyword>
<evidence type="ECO:0000256" key="4">
    <source>
        <dbReference type="ARBA" id="ARBA00022630"/>
    </source>
</evidence>
<evidence type="ECO:0000256" key="6">
    <source>
        <dbReference type="ARBA" id="ARBA00022982"/>
    </source>
</evidence>
<accession>A0ABS1CF59</accession>
<dbReference type="PANTHER" id="PTHR42809">
    <property type="entry name" value="FLAVODOXIN 2"/>
    <property type="match status" value="1"/>
</dbReference>
<evidence type="ECO:0000259" key="8">
    <source>
        <dbReference type="PROSITE" id="PS50902"/>
    </source>
</evidence>
<evidence type="ECO:0000313" key="10">
    <source>
        <dbReference type="Proteomes" id="UP000748752"/>
    </source>
</evidence>
<gene>
    <name evidence="9" type="ORF">CKO31_06750</name>
</gene>
<reference evidence="9 10" key="1">
    <citation type="journal article" date="2020" name="Microorganisms">
        <title>Osmotic Adaptation and Compatible Solute Biosynthesis of Phototrophic Bacteria as Revealed from Genome Analyses.</title>
        <authorList>
            <person name="Imhoff J.F."/>
            <person name="Rahn T."/>
            <person name="Kunzel S."/>
            <person name="Keller A."/>
            <person name="Neulinger S.C."/>
        </authorList>
    </citation>
    <scope>NUCLEOTIDE SEQUENCE [LARGE SCALE GENOMIC DNA]</scope>
    <source>
        <strain evidence="9 10">DSM 6210</strain>
    </source>
</reference>
<evidence type="ECO:0000256" key="1">
    <source>
        <dbReference type="ARBA" id="ARBA00001917"/>
    </source>
</evidence>
<comment type="function">
    <text evidence="7">Low-potential electron donor to a number of redox enzymes.</text>
</comment>
<keyword evidence="3 7" id="KW-0813">Transport</keyword>
<comment type="similarity">
    <text evidence="2 7">Belongs to the flavodoxin family.</text>
</comment>